<dbReference type="Proteomes" id="UP000244060">
    <property type="component" value="Unassembled WGS sequence"/>
</dbReference>
<protein>
    <submittedName>
        <fullName evidence="1">Uncharacterized membrane protein YhaH (DUF805 family)</fullName>
    </submittedName>
</protein>
<evidence type="ECO:0000313" key="1">
    <source>
        <dbReference type="EMBL" id="PTR20764.1"/>
    </source>
</evidence>
<sequence length="214" mass="23139">MMQGRVIFFDNATSTGRISGADGHRYDFSQQDLKQPVRPAVGAEVDFEPRNGAARDIYVIGGAAAAHQGSYVGKVEPDLGLFGYGWRAVTAKYAAFSGRARRKEAWGFGVIYFLLLLIPSLLFIPAAATGSDEAMTLPLVILGIVFLALIVPSWAVNFRRLHDLGQPGWIIFVVTAISLIPYVGALIALIATVLLLVVEGQPHENKYGVPVKRA</sequence>
<dbReference type="OrthoDB" id="9812349at2"/>
<dbReference type="InterPro" id="IPR008523">
    <property type="entry name" value="DUF805"/>
</dbReference>
<gene>
    <name evidence="1" type="ORF">C8J28_10183</name>
</gene>
<dbReference type="PANTHER" id="PTHR34980">
    <property type="entry name" value="INNER MEMBRANE PROTEIN-RELATED-RELATED"/>
    <property type="match status" value="1"/>
</dbReference>
<accession>A0A2T5KEC8</accession>
<dbReference type="Pfam" id="PF05656">
    <property type="entry name" value="DUF805"/>
    <property type="match status" value="1"/>
</dbReference>
<evidence type="ECO:0000313" key="2">
    <source>
        <dbReference type="Proteomes" id="UP000244060"/>
    </source>
</evidence>
<name>A0A2T5KEC8_9RHOB</name>
<organism evidence="1 2">
    <name type="scientific">Cereibacter azotoformans</name>
    <dbReference type="NCBI Taxonomy" id="43057"/>
    <lineage>
        <taxon>Bacteria</taxon>
        <taxon>Pseudomonadati</taxon>
        <taxon>Pseudomonadota</taxon>
        <taxon>Alphaproteobacteria</taxon>
        <taxon>Rhodobacterales</taxon>
        <taxon>Paracoccaceae</taxon>
        <taxon>Cereibacter</taxon>
    </lineage>
</organism>
<dbReference type="EMBL" id="QAOT01000001">
    <property type="protein sequence ID" value="PTR20764.1"/>
    <property type="molecule type" value="Genomic_DNA"/>
</dbReference>
<dbReference type="AlphaFoldDB" id="A0A2T5KEC8"/>
<dbReference type="GO" id="GO:0005886">
    <property type="term" value="C:plasma membrane"/>
    <property type="evidence" value="ECO:0007669"/>
    <property type="project" value="TreeGrafter"/>
</dbReference>
<keyword evidence="2" id="KW-1185">Reference proteome</keyword>
<dbReference type="PANTHER" id="PTHR34980:SF2">
    <property type="entry name" value="INNER MEMBRANE PROTEIN YHAH-RELATED"/>
    <property type="match status" value="1"/>
</dbReference>
<comment type="caution">
    <text evidence="1">The sequence shown here is derived from an EMBL/GenBank/DDBJ whole genome shotgun (WGS) entry which is preliminary data.</text>
</comment>
<proteinExistence type="predicted"/>
<reference evidence="1 2" key="1">
    <citation type="submission" date="2018-04" db="EMBL/GenBank/DDBJ databases">
        <title>Genomic Encyclopedia of Type Strains, Phase III (KMG-III): the genomes of soil and plant-associated and newly described type strains.</title>
        <authorList>
            <person name="Whitman W."/>
        </authorList>
    </citation>
    <scope>NUCLEOTIDE SEQUENCE [LARGE SCALE GENOMIC DNA]</scope>
    <source>
        <strain evidence="1 2">KA25</strain>
    </source>
</reference>